<feature type="compositionally biased region" description="Basic and acidic residues" evidence="6">
    <location>
        <begin position="564"/>
        <end position="580"/>
    </location>
</feature>
<evidence type="ECO:0000313" key="9">
    <source>
        <dbReference type="Proteomes" id="UP001369086"/>
    </source>
</evidence>
<feature type="domain" description="Chromo" evidence="7">
    <location>
        <begin position="97"/>
        <end position="147"/>
    </location>
</feature>
<feature type="compositionally biased region" description="Basic and acidic residues" evidence="6">
    <location>
        <begin position="248"/>
        <end position="292"/>
    </location>
</feature>
<feature type="repeat" description="ANK" evidence="5">
    <location>
        <begin position="772"/>
        <end position="804"/>
    </location>
</feature>
<feature type="repeat" description="ANK" evidence="5">
    <location>
        <begin position="805"/>
        <end position="837"/>
    </location>
</feature>
<dbReference type="SUPFAM" id="SSF54160">
    <property type="entry name" value="Chromo domain-like"/>
    <property type="match status" value="1"/>
</dbReference>
<feature type="repeat" description="ANK" evidence="5">
    <location>
        <begin position="739"/>
        <end position="771"/>
    </location>
</feature>
<feature type="compositionally biased region" description="Basic and acidic residues" evidence="6">
    <location>
        <begin position="599"/>
        <end position="608"/>
    </location>
</feature>
<dbReference type="PROSITE" id="PS00598">
    <property type="entry name" value="CHROMO_1"/>
    <property type="match status" value="1"/>
</dbReference>
<feature type="region of interest" description="Disordered" evidence="6">
    <location>
        <begin position="390"/>
        <end position="409"/>
    </location>
</feature>
<feature type="region of interest" description="Disordered" evidence="6">
    <location>
        <begin position="156"/>
        <end position="328"/>
    </location>
</feature>
<evidence type="ECO:0000259" key="7">
    <source>
        <dbReference type="PROSITE" id="PS50013"/>
    </source>
</evidence>
<name>A0ABR0ZL04_HUSHU</name>
<sequence>MSPRSLSRRCPSHRTTPTPTPSDRPSARPHAPRDQCSALAQNSAAPVHRKVQVLKTSTKMAVSMAVAEGLAEAEMEAGGTERSEPGDSEQDEAEDVFEVEHIIDMKIEKGEITYRVRWKGYTSEDDTWEPEAHLESCKEVLLAYQRKLAENKLKVAKRENQKLPGKSDMFTDSDSDSLIEEKEERRKKKKKNKTKGADSLPESPKKKKNKKSKPEKVNDPERTQSEDADSEPSTPVSVNEKTSKTKKRVLESEEEPKVTKRQKKDDPRESGKLKKHPNEGKKKQRASKEHETSQTTKSQMVTDLYSAESSQDEQGEVSTELTDVLADEPVTDASVLELGSPEKAATASLKRGDTFSCSGESPAKLKAKQKKSKTQQPGEHRLKLQGIKNLINEKKGVRAESSQGKRESMQEKLNFLMETKSADAAAKTHKVSKSGTDDEPGFLSSDSNEGGSVVKRKIKNKALESTPKVSALKGKEDNPAADKVSSVLTRHEDSEKEETFTANLFEKFLLNCEEKDRAPKRQSVCPPLVIVEEKVEQSKATPKTQVKPEKKTKTTKEVVPVQRPEPEKVDKSRREPRTPDNAKPMKGCFDVVSPPQEVDDVRERREKAAVMSPGSEPPEETLFKWSGSAQRERRRKREDSEPRLYIAYEDDHDVQDTVCQTEKTSDSKKQVLNLGVDLKLDWMTLEDFQKHLNGEDEILSTTTISTSLLRDSVKNGDYLTVKLALNSKEDYNLDQEDSSGMSLAMLAAAGGQDDILRLLMKKGVKVNARQKAGTTALMHAAEKNFLTTVVILLEAGAHVNVQQINGETALMKACKRGNADIVRLLLEYGADCNILSKHQNSALHFAKQSNKVMVEELITSHMEALSRVAKYTIKDYFETRLALLEPVFPLACHILCEGPDFSLEFNYKPTNKTTEGSGILLFIFHANFFGGNEIAARLSGPCSVQAVVLNDKFQLPVFLDSHFIYSFSPVTGTNKLFIRLTEAPTAKVKLLISAYRVQLK</sequence>
<keyword evidence="4" id="KW-0539">Nucleus</keyword>
<feature type="compositionally biased region" description="Basic and acidic residues" evidence="6">
    <location>
        <begin position="391"/>
        <end position="409"/>
    </location>
</feature>
<evidence type="ECO:0000256" key="5">
    <source>
        <dbReference type="PROSITE-ProRule" id="PRU00023"/>
    </source>
</evidence>
<proteinExistence type="predicted"/>
<evidence type="ECO:0000313" key="8">
    <source>
        <dbReference type="EMBL" id="KAK6485369.1"/>
    </source>
</evidence>
<feature type="compositionally biased region" description="Basic and acidic residues" evidence="6">
    <location>
        <begin position="489"/>
        <end position="498"/>
    </location>
</feature>
<dbReference type="InterPro" id="IPR023780">
    <property type="entry name" value="Chromo_domain"/>
</dbReference>
<feature type="compositionally biased region" description="Basic and acidic residues" evidence="6">
    <location>
        <begin position="546"/>
        <end position="556"/>
    </location>
</feature>
<feature type="compositionally biased region" description="Basic residues" evidence="6">
    <location>
        <begin position="1"/>
        <end position="12"/>
    </location>
</feature>
<dbReference type="Proteomes" id="UP001369086">
    <property type="component" value="Unassembled WGS sequence"/>
</dbReference>
<dbReference type="CDD" id="cd18633">
    <property type="entry name" value="CD_MMP8"/>
    <property type="match status" value="1"/>
</dbReference>
<protein>
    <submittedName>
        <fullName evidence="8">M-phase phosphoprotein 8</fullName>
    </submittedName>
</protein>
<feature type="region of interest" description="Disordered" evidence="6">
    <location>
        <begin position="423"/>
        <end position="498"/>
    </location>
</feature>
<dbReference type="PANTHER" id="PTHR24166:SF47">
    <property type="entry name" value="M-PHASE PHOSPHOPROTEIN 8"/>
    <property type="match status" value="1"/>
</dbReference>
<gene>
    <name evidence="8" type="ORF">HHUSO_G11141</name>
</gene>
<dbReference type="SMART" id="SM00248">
    <property type="entry name" value="ANK"/>
    <property type="match status" value="3"/>
</dbReference>
<feature type="region of interest" description="Disordered" evidence="6">
    <location>
        <begin position="1"/>
        <end position="48"/>
    </location>
</feature>
<dbReference type="Gene3D" id="1.25.40.20">
    <property type="entry name" value="Ankyrin repeat-containing domain"/>
    <property type="match status" value="1"/>
</dbReference>
<dbReference type="Gene3D" id="2.40.50.40">
    <property type="match status" value="1"/>
</dbReference>
<dbReference type="InterPro" id="IPR002110">
    <property type="entry name" value="Ankyrin_rpt"/>
</dbReference>
<dbReference type="PANTHER" id="PTHR24166">
    <property type="entry name" value="ROLLING PEBBLES, ISOFORM B"/>
    <property type="match status" value="1"/>
</dbReference>
<evidence type="ECO:0000256" key="6">
    <source>
        <dbReference type="SAM" id="MobiDB-lite"/>
    </source>
</evidence>
<dbReference type="SMART" id="SM00298">
    <property type="entry name" value="CHROMO"/>
    <property type="match status" value="1"/>
</dbReference>
<accession>A0ABR0ZL04</accession>
<dbReference type="InterPro" id="IPR050889">
    <property type="entry name" value="Dendritic_Spine_Reg/Scaffold"/>
</dbReference>
<evidence type="ECO:0000256" key="4">
    <source>
        <dbReference type="ARBA" id="ARBA00023242"/>
    </source>
</evidence>
<dbReference type="InterPro" id="IPR023779">
    <property type="entry name" value="Chromodomain_CS"/>
</dbReference>
<dbReference type="Pfam" id="PF00023">
    <property type="entry name" value="Ank"/>
    <property type="match status" value="1"/>
</dbReference>
<dbReference type="InterPro" id="IPR000953">
    <property type="entry name" value="Chromo/chromo_shadow_dom"/>
</dbReference>
<dbReference type="InterPro" id="IPR016197">
    <property type="entry name" value="Chromo-like_dom_sf"/>
</dbReference>
<comment type="caution">
    <text evidence="8">The sequence shown here is derived from an EMBL/GenBank/DDBJ whole genome shotgun (WGS) entry which is preliminary data.</text>
</comment>
<dbReference type="EMBL" id="JAHFZB010000009">
    <property type="protein sequence ID" value="KAK6485369.1"/>
    <property type="molecule type" value="Genomic_DNA"/>
</dbReference>
<evidence type="ECO:0000256" key="2">
    <source>
        <dbReference type="ARBA" id="ARBA00022737"/>
    </source>
</evidence>
<feature type="region of interest" description="Disordered" evidence="6">
    <location>
        <begin position="71"/>
        <end position="94"/>
    </location>
</feature>
<feature type="region of interest" description="Disordered" evidence="6">
    <location>
        <begin position="534"/>
        <end position="642"/>
    </location>
</feature>
<feature type="compositionally biased region" description="Basic and acidic residues" evidence="6">
    <location>
        <begin position="212"/>
        <end position="225"/>
    </location>
</feature>
<keyword evidence="9" id="KW-1185">Reference proteome</keyword>
<feature type="compositionally biased region" description="Low complexity" evidence="6">
    <location>
        <begin position="13"/>
        <end position="24"/>
    </location>
</feature>
<dbReference type="Pfam" id="PF12796">
    <property type="entry name" value="Ank_2"/>
    <property type="match status" value="1"/>
</dbReference>
<organism evidence="8 9">
    <name type="scientific">Huso huso</name>
    <name type="common">Beluga</name>
    <name type="synonym">Acipenser huso</name>
    <dbReference type="NCBI Taxonomy" id="61971"/>
    <lineage>
        <taxon>Eukaryota</taxon>
        <taxon>Metazoa</taxon>
        <taxon>Chordata</taxon>
        <taxon>Craniata</taxon>
        <taxon>Vertebrata</taxon>
        <taxon>Euteleostomi</taxon>
        <taxon>Actinopterygii</taxon>
        <taxon>Chondrostei</taxon>
        <taxon>Acipenseriformes</taxon>
        <taxon>Acipenseridae</taxon>
        <taxon>Huso</taxon>
    </lineage>
</organism>
<feature type="compositionally biased region" description="Polar residues" evidence="6">
    <location>
        <begin position="231"/>
        <end position="240"/>
    </location>
</feature>
<dbReference type="InterPro" id="IPR036770">
    <property type="entry name" value="Ankyrin_rpt-contain_sf"/>
</dbReference>
<keyword evidence="3 5" id="KW-0040">ANK repeat</keyword>
<evidence type="ECO:0000256" key="3">
    <source>
        <dbReference type="ARBA" id="ARBA00023043"/>
    </source>
</evidence>
<comment type="subcellular location">
    <subcellularLocation>
        <location evidence="1">Nucleus</location>
    </subcellularLocation>
</comment>
<dbReference type="PROSITE" id="PS50297">
    <property type="entry name" value="ANK_REP_REGION"/>
    <property type="match status" value="3"/>
</dbReference>
<keyword evidence="2" id="KW-0677">Repeat</keyword>
<dbReference type="SUPFAM" id="SSF48403">
    <property type="entry name" value="Ankyrin repeat"/>
    <property type="match status" value="1"/>
</dbReference>
<dbReference type="PROSITE" id="PS50013">
    <property type="entry name" value="CHROMO_2"/>
    <property type="match status" value="1"/>
</dbReference>
<feature type="compositionally biased region" description="Basic residues" evidence="6">
    <location>
        <begin position="185"/>
        <end position="194"/>
    </location>
</feature>
<dbReference type="PROSITE" id="PS50088">
    <property type="entry name" value="ANK_REPEAT"/>
    <property type="match status" value="3"/>
</dbReference>
<evidence type="ECO:0000256" key="1">
    <source>
        <dbReference type="ARBA" id="ARBA00004123"/>
    </source>
</evidence>
<feature type="region of interest" description="Disordered" evidence="6">
    <location>
        <begin position="344"/>
        <end position="383"/>
    </location>
</feature>
<dbReference type="Pfam" id="PF00385">
    <property type="entry name" value="Chromo"/>
    <property type="match status" value="1"/>
</dbReference>
<reference evidence="8 9" key="1">
    <citation type="submission" date="2021-05" db="EMBL/GenBank/DDBJ databases">
        <authorList>
            <person name="Zahm M."/>
            <person name="Klopp C."/>
            <person name="Cabau C."/>
            <person name="Kuhl H."/>
            <person name="Suciu R."/>
            <person name="Ciorpac M."/>
            <person name="Holostenco D."/>
            <person name="Gessner J."/>
            <person name="Wuertz S."/>
            <person name="Hohne C."/>
            <person name="Stock M."/>
            <person name="Gislard M."/>
            <person name="Lluch J."/>
            <person name="Milhes M."/>
            <person name="Lampietro C."/>
            <person name="Lopez Roques C."/>
            <person name="Donnadieu C."/>
            <person name="Du K."/>
            <person name="Schartl M."/>
            <person name="Guiguen Y."/>
        </authorList>
    </citation>
    <scope>NUCLEOTIDE SEQUENCE [LARGE SCALE GENOMIC DNA]</scope>
    <source>
        <strain evidence="8">Hh-F2</strain>
        <tissue evidence="8">Blood</tissue>
    </source>
</reference>